<dbReference type="VEuPathDB" id="VectorBase:AGAMI1_002360"/>
<reference evidence="1" key="3">
    <citation type="submission" date="2020-05" db="UniProtKB">
        <authorList>
            <consortium name="EnsemblMetazoa"/>
        </authorList>
    </citation>
    <scope>IDENTIFICATION</scope>
    <source>
        <strain evidence="1">PEST</strain>
    </source>
</reference>
<keyword evidence="2" id="KW-1185">Reference proteome</keyword>
<dbReference type="AlphaFoldDB" id="A0A453YZI0"/>
<evidence type="ECO:0000313" key="2">
    <source>
        <dbReference type="Proteomes" id="UP000007062"/>
    </source>
</evidence>
<protein>
    <submittedName>
        <fullName evidence="1">Uncharacterized protein</fullName>
    </submittedName>
</protein>
<accession>A0A453YZI0</accession>
<name>A0A453YZI0_ANOGA</name>
<dbReference type="EnsemblMetazoa" id="AGAP029399-RA">
    <property type="protein sequence ID" value="AGAP029399-PA"/>
    <property type="gene ID" value="AGAP029399"/>
</dbReference>
<proteinExistence type="predicted"/>
<evidence type="ECO:0000313" key="1">
    <source>
        <dbReference type="EnsemblMetazoa" id="AGAP029399-PA"/>
    </source>
</evidence>
<dbReference type="VEuPathDB" id="VectorBase:AGAP029399"/>
<organism evidence="1 2">
    <name type="scientific">Anopheles gambiae</name>
    <name type="common">African malaria mosquito</name>
    <dbReference type="NCBI Taxonomy" id="7165"/>
    <lineage>
        <taxon>Eukaryota</taxon>
        <taxon>Metazoa</taxon>
        <taxon>Ecdysozoa</taxon>
        <taxon>Arthropoda</taxon>
        <taxon>Hexapoda</taxon>
        <taxon>Insecta</taxon>
        <taxon>Pterygota</taxon>
        <taxon>Neoptera</taxon>
        <taxon>Endopterygota</taxon>
        <taxon>Diptera</taxon>
        <taxon>Nematocera</taxon>
        <taxon>Culicoidea</taxon>
        <taxon>Culicidae</taxon>
        <taxon>Anophelinae</taxon>
        <taxon>Anopheles</taxon>
    </lineage>
</organism>
<sequence length="438" mass="49031">MSIMCTIVSVVLASTLLLASIAFISASSTADGGQHQLGDQQLANHEPNEQGDIWELISAASFPPQSSADRMRRYDRYRGRAYSHREEDDPLQAENSHVVVQVYSVDSDEQQLANESSPASIGTPIRSLKVENYATHKEQMDGKPTDRVERKVFPPVRNVQEKLDKVISSVEQPEQPEELLSERFFIDDAATKQQQAPNGGRYGGGGNPFDAQTDVESFEREMEQIPLKQAKSAYANSAPFFDYGEHTSQRMLDEFFALRNQDTLAARRSNYDWGEGQLRSRTLEDIEAQGRRVAAGRRKPSGDYQREEDMSYDRYADYAASQQRAGTQKLGRKQRATPSTHGQTHVLNKVPIVAYDGDGSLAPMSGQRSQQFERSRFHYSLPSMVYNPYAAWDPYHLNMLRWPQCGACQQNARALCTKCGLCADCCAHSKCTCGCLNG</sequence>
<dbReference type="InParanoid" id="A0A453YZI0"/>
<reference evidence="1 2" key="1">
    <citation type="journal article" date="2002" name="Science">
        <title>The genome sequence of the malaria mosquito Anopheles gambiae.</title>
        <authorList>
            <person name="Holt R.A."/>
            <person name="Subramanian G.M."/>
            <person name="Halpern A."/>
            <person name="Sutton G.G."/>
            <person name="Charlab R."/>
            <person name="Nusskern D.R."/>
            <person name="Wincker P."/>
            <person name="Clark A.G."/>
            <person name="Ribeiro J.M."/>
            <person name="Wides R."/>
            <person name="Salzberg S.L."/>
            <person name="Loftus B."/>
            <person name="Yandell M."/>
            <person name="Majoros W.H."/>
            <person name="Rusch D.B."/>
            <person name="Lai Z."/>
            <person name="Kraft C.L."/>
            <person name="Abril J.F."/>
            <person name="Anthouard V."/>
            <person name="Arensburger P."/>
            <person name="Atkinson P.W."/>
            <person name="Baden H."/>
            <person name="de Berardinis V."/>
            <person name="Baldwin D."/>
            <person name="Benes V."/>
            <person name="Biedler J."/>
            <person name="Blass C."/>
            <person name="Bolanos R."/>
            <person name="Boscus D."/>
            <person name="Barnstead M."/>
            <person name="Cai S."/>
            <person name="Center A."/>
            <person name="Chaturverdi K."/>
            <person name="Christophides G.K."/>
            <person name="Chrystal M.A."/>
            <person name="Clamp M."/>
            <person name="Cravchik A."/>
            <person name="Curwen V."/>
            <person name="Dana A."/>
            <person name="Delcher A."/>
            <person name="Dew I."/>
            <person name="Evans C.A."/>
            <person name="Flanigan M."/>
            <person name="Grundschober-Freimoser A."/>
            <person name="Friedli L."/>
            <person name="Gu Z."/>
            <person name="Guan P."/>
            <person name="Guigo R."/>
            <person name="Hillenmeyer M.E."/>
            <person name="Hladun S.L."/>
            <person name="Hogan J.R."/>
            <person name="Hong Y.S."/>
            <person name="Hoover J."/>
            <person name="Jaillon O."/>
            <person name="Ke Z."/>
            <person name="Kodira C."/>
            <person name="Kokoza E."/>
            <person name="Koutsos A."/>
            <person name="Letunic I."/>
            <person name="Levitsky A."/>
            <person name="Liang Y."/>
            <person name="Lin J.J."/>
            <person name="Lobo N.F."/>
            <person name="Lopez J.R."/>
            <person name="Malek J.A."/>
            <person name="McIntosh T.C."/>
            <person name="Meister S."/>
            <person name="Miller J."/>
            <person name="Mobarry C."/>
            <person name="Mongin E."/>
            <person name="Murphy S.D."/>
            <person name="O'Brochta D.A."/>
            <person name="Pfannkoch C."/>
            <person name="Qi R."/>
            <person name="Regier M.A."/>
            <person name="Remington K."/>
            <person name="Shao H."/>
            <person name="Sharakhova M.V."/>
            <person name="Sitter C.D."/>
            <person name="Shetty J."/>
            <person name="Smith T.J."/>
            <person name="Strong R."/>
            <person name="Sun J."/>
            <person name="Thomasova D."/>
            <person name="Ton L.Q."/>
            <person name="Topalis P."/>
            <person name="Tu Z."/>
            <person name="Unger M.F."/>
            <person name="Walenz B."/>
            <person name="Wang A."/>
            <person name="Wang J."/>
            <person name="Wang M."/>
            <person name="Wang X."/>
            <person name="Woodford K.J."/>
            <person name="Wortman J.R."/>
            <person name="Wu M."/>
            <person name="Yao A."/>
            <person name="Zdobnov E.M."/>
            <person name="Zhang H."/>
            <person name="Zhao Q."/>
            <person name="Zhao S."/>
            <person name="Zhu S.C."/>
            <person name="Zhimulev I."/>
            <person name="Coluzzi M."/>
            <person name="della Torre A."/>
            <person name="Roth C.W."/>
            <person name="Louis C."/>
            <person name="Kalush F."/>
            <person name="Mural R.J."/>
            <person name="Myers E.W."/>
            <person name="Adams M.D."/>
            <person name="Smith H.O."/>
            <person name="Broder S."/>
            <person name="Gardner M.J."/>
            <person name="Fraser C.M."/>
            <person name="Birney E."/>
            <person name="Bork P."/>
            <person name="Brey P.T."/>
            <person name="Venter J.C."/>
            <person name="Weissenbach J."/>
            <person name="Kafatos F.C."/>
            <person name="Collins F.H."/>
            <person name="Hoffman S.L."/>
        </authorList>
    </citation>
    <scope>NUCLEOTIDE SEQUENCE [LARGE SCALE GENOMIC DNA]</scope>
    <source>
        <strain evidence="1 2">PEST</strain>
    </source>
</reference>
<reference evidence="1 2" key="2">
    <citation type="journal article" date="2004" name="Trends Parasitol.">
        <title>The Anopheles gambiae genome: an update.</title>
        <authorList>
            <person name="Mongin E."/>
            <person name="Louis C."/>
            <person name="Holt R.A."/>
            <person name="Birney E."/>
            <person name="Collins F.H."/>
        </authorList>
    </citation>
    <scope>NUCLEOTIDE SEQUENCE [LARGE SCALE GENOMIC DNA]</scope>
    <source>
        <strain evidence="1 2">PEST</strain>
    </source>
</reference>
<dbReference type="EMBL" id="AAAB01008984">
    <property type="status" value="NOT_ANNOTATED_CDS"/>
    <property type="molecule type" value="Genomic_DNA"/>
</dbReference>
<dbReference type="Proteomes" id="UP000007062">
    <property type="component" value="Chromosome 3R"/>
</dbReference>